<evidence type="ECO:0000313" key="2">
    <source>
        <dbReference type="Proteomes" id="UP001153269"/>
    </source>
</evidence>
<proteinExistence type="predicted"/>
<gene>
    <name evidence="1" type="ORF">PLEPLA_LOCUS9805</name>
</gene>
<accession>A0A9N7U0D1</accession>
<sequence>MQEMWAAGDVRCKRRLQEICAAGCEMQEMCRAPQDMRCRMSAAGWALQDVSTSALQEMCTAGDASRRRCALQDVRSSVPQDVRSRRCVPQDGRCRRGYAQIFAAGDVRT</sequence>
<keyword evidence="2" id="KW-1185">Reference proteome</keyword>
<evidence type="ECO:0000313" key="1">
    <source>
        <dbReference type="EMBL" id="CAB1421917.1"/>
    </source>
</evidence>
<name>A0A9N7U0D1_PLEPL</name>
<comment type="caution">
    <text evidence="1">The sequence shown here is derived from an EMBL/GenBank/DDBJ whole genome shotgun (WGS) entry which is preliminary data.</text>
</comment>
<dbReference type="EMBL" id="CADEAL010000554">
    <property type="protein sequence ID" value="CAB1421917.1"/>
    <property type="molecule type" value="Genomic_DNA"/>
</dbReference>
<dbReference type="Proteomes" id="UP001153269">
    <property type="component" value="Unassembled WGS sequence"/>
</dbReference>
<protein>
    <submittedName>
        <fullName evidence="1">Uncharacterized protein</fullName>
    </submittedName>
</protein>
<dbReference type="AlphaFoldDB" id="A0A9N7U0D1"/>
<reference evidence="1" key="1">
    <citation type="submission" date="2020-03" db="EMBL/GenBank/DDBJ databases">
        <authorList>
            <person name="Weist P."/>
        </authorList>
    </citation>
    <scope>NUCLEOTIDE SEQUENCE</scope>
</reference>
<organism evidence="1 2">
    <name type="scientific">Pleuronectes platessa</name>
    <name type="common">European plaice</name>
    <dbReference type="NCBI Taxonomy" id="8262"/>
    <lineage>
        <taxon>Eukaryota</taxon>
        <taxon>Metazoa</taxon>
        <taxon>Chordata</taxon>
        <taxon>Craniata</taxon>
        <taxon>Vertebrata</taxon>
        <taxon>Euteleostomi</taxon>
        <taxon>Actinopterygii</taxon>
        <taxon>Neopterygii</taxon>
        <taxon>Teleostei</taxon>
        <taxon>Neoteleostei</taxon>
        <taxon>Acanthomorphata</taxon>
        <taxon>Carangaria</taxon>
        <taxon>Pleuronectiformes</taxon>
        <taxon>Pleuronectoidei</taxon>
        <taxon>Pleuronectidae</taxon>
        <taxon>Pleuronectes</taxon>
    </lineage>
</organism>